<evidence type="ECO:0000256" key="1">
    <source>
        <dbReference type="SAM" id="MobiDB-lite"/>
    </source>
</evidence>
<accession>A0A976N2I3</accession>
<feature type="compositionally biased region" description="Basic and acidic residues" evidence="1">
    <location>
        <begin position="155"/>
        <end position="166"/>
    </location>
</feature>
<feature type="region of interest" description="Disordered" evidence="1">
    <location>
        <begin position="1"/>
        <end position="25"/>
    </location>
</feature>
<dbReference type="EMBL" id="OM869677">
    <property type="protein sequence ID" value="UPW41828.1"/>
    <property type="molecule type" value="Genomic_DNA"/>
</dbReference>
<name>A0A976N2I3_9VIRU</name>
<proteinExistence type="predicted"/>
<feature type="region of interest" description="Disordered" evidence="1">
    <location>
        <begin position="145"/>
        <end position="180"/>
    </location>
</feature>
<reference evidence="2" key="1">
    <citation type="submission" date="2022-02" db="EMBL/GenBank/DDBJ databases">
        <title>Towards deciphering the DNA virus diversity associated with rodent species in the families Cricetidae and Heteromyidae.</title>
        <authorList>
            <person name="Lund M."/>
            <person name="Larsen B.B."/>
            <person name="Gryseels S."/>
            <person name="Kraberger S."/>
            <person name="Rowsey D.M."/>
            <person name="Steger L."/>
            <person name="Yule K.M."/>
            <person name="Upham N.S."/>
            <person name="Worobey M."/>
            <person name="Van Doorslaer K."/>
            <person name="Varsani A."/>
        </authorList>
    </citation>
    <scope>NUCLEOTIDE SEQUENCE</scope>
    <source>
        <strain evidence="2">NeonRodF5_17</strain>
    </source>
</reference>
<sequence length="180" mass="20432">MSEKETNPMSLGIKHGRPFRSSPVSSSVVPVYKLSNPDREGIRRLVQTGERDIQELIQSGYESSFDYILDRFLDGNDIYGLGQVDSSEMIDNQDFLLDALDVSAEYVEMMEQVREEYDLSPDLSYSQIREQLQILLEFERKKGGIVNETQTQNQKDSEPETPEPSKEQSAVPDDSTQSGQ</sequence>
<protein>
    <submittedName>
        <fullName evidence="2">Uncharacterized protein</fullName>
    </submittedName>
</protein>
<organism evidence="2">
    <name type="scientific">Peromfec virus RodF5_17</name>
    <dbReference type="NCBI Taxonomy" id="2929338"/>
    <lineage>
        <taxon>Viruses</taxon>
        <taxon>Monodnaviria</taxon>
        <taxon>Sangervirae</taxon>
        <taxon>Phixviricota</taxon>
        <taxon>Malgrandaviricetes</taxon>
        <taxon>Petitvirales</taxon>
        <taxon>Microviridae</taxon>
    </lineage>
</organism>
<evidence type="ECO:0000313" key="2">
    <source>
        <dbReference type="EMBL" id="UPW41828.1"/>
    </source>
</evidence>